<dbReference type="InterPro" id="IPR049435">
    <property type="entry name" value="Cas_Cas6_C"/>
</dbReference>
<sequence>MRIHLKLSRSKKPIPFNYQSYLTGAVHKWIGYDNEHHNKPSLYSFSWLQNIDVRKEGIQTNAESSFFISSYDEDIVRTIINGIMSDSSVFFGVSVSEVQLMNTPVFSSFESFAVASPVFIKRRHEGREVHIPFNDPDSGVFLTETLQKKLRLAGISDENVRVSFDNEYTSARTKVIYYKDIGNKANICPVMINGTPEQIAFAWNVGVGNSTGIGFGALK</sequence>
<evidence type="ECO:0000259" key="4">
    <source>
        <dbReference type="Pfam" id="PF01881"/>
    </source>
</evidence>
<dbReference type="InterPro" id="IPR010156">
    <property type="entry name" value="CRISPR-assoc_prot_Cas6"/>
</dbReference>
<protein>
    <submittedName>
        <fullName evidence="5">CRISPR-associated endoribonuclease Cas6</fullName>
    </submittedName>
</protein>
<dbReference type="Gene3D" id="3.30.70.1900">
    <property type="match status" value="1"/>
</dbReference>
<dbReference type="GO" id="GO:0016788">
    <property type="term" value="F:hydrolase activity, acting on ester bonds"/>
    <property type="evidence" value="ECO:0007669"/>
    <property type="project" value="InterPro"/>
</dbReference>
<evidence type="ECO:0000256" key="1">
    <source>
        <dbReference type="ARBA" id="ARBA00005937"/>
    </source>
</evidence>
<accession>A0A4Q0MA49</accession>
<evidence type="ECO:0000313" key="5">
    <source>
        <dbReference type="EMBL" id="RXF70101.1"/>
    </source>
</evidence>
<evidence type="ECO:0000313" key="6">
    <source>
        <dbReference type="Proteomes" id="UP000290848"/>
    </source>
</evidence>
<dbReference type="NCBIfam" id="TIGR01877">
    <property type="entry name" value="cas_cas6"/>
    <property type="match status" value="1"/>
</dbReference>
<keyword evidence="3" id="KW-0051">Antiviral defense</keyword>
<keyword evidence="2" id="KW-0694">RNA-binding</keyword>
<dbReference type="PANTHER" id="PTHR36984:SF1">
    <property type="entry name" value="CRISPR-ASSOCIATED ENDORIBONUCLEASE CAS6 1"/>
    <property type="match status" value="1"/>
</dbReference>
<gene>
    <name evidence="5" type="primary">cas6</name>
    <name evidence="5" type="ORF">EKH83_09450</name>
</gene>
<dbReference type="CDD" id="cd21140">
    <property type="entry name" value="Cas6_I-like"/>
    <property type="match status" value="1"/>
</dbReference>
<dbReference type="Proteomes" id="UP000290848">
    <property type="component" value="Unassembled WGS sequence"/>
</dbReference>
<dbReference type="AlphaFoldDB" id="A0A4Q0MA49"/>
<dbReference type="RefSeq" id="WP_128769174.1">
    <property type="nucleotide sequence ID" value="NZ_RXOC01000005.1"/>
</dbReference>
<comment type="caution">
    <text evidence="5">The sequence shown here is derived from an EMBL/GenBank/DDBJ whole genome shotgun (WGS) entry which is preliminary data.</text>
</comment>
<dbReference type="GO" id="GO:0051607">
    <property type="term" value="P:defense response to virus"/>
    <property type="evidence" value="ECO:0007669"/>
    <property type="project" value="UniProtKB-KW"/>
</dbReference>
<organism evidence="5 6">
    <name type="scientific">Arcticibacter tournemirensis</name>
    <dbReference type="NCBI Taxonomy" id="699437"/>
    <lineage>
        <taxon>Bacteria</taxon>
        <taxon>Pseudomonadati</taxon>
        <taxon>Bacteroidota</taxon>
        <taxon>Sphingobacteriia</taxon>
        <taxon>Sphingobacteriales</taxon>
        <taxon>Sphingobacteriaceae</taxon>
        <taxon>Arcticibacter</taxon>
    </lineage>
</organism>
<dbReference type="EMBL" id="RXOC01000005">
    <property type="protein sequence ID" value="RXF70101.1"/>
    <property type="molecule type" value="Genomic_DNA"/>
</dbReference>
<name>A0A4Q0MA49_9SPHI</name>
<dbReference type="InterPro" id="IPR045747">
    <property type="entry name" value="CRISPR-assoc_prot_Cas6_N_sf"/>
</dbReference>
<dbReference type="Pfam" id="PF21350">
    <property type="entry name" value="Cas6_I-A"/>
    <property type="match status" value="1"/>
</dbReference>
<evidence type="ECO:0000256" key="2">
    <source>
        <dbReference type="ARBA" id="ARBA00022884"/>
    </source>
</evidence>
<feature type="domain" description="CRISPR associated protein Cas6 C-terminal" evidence="4">
    <location>
        <begin position="104"/>
        <end position="218"/>
    </location>
</feature>
<dbReference type="PANTHER" id="PTHR36984">
    <property type="entry name" value="CRISPR-ASSOCIATED ENDORIBONUCLEASE CAS6 1"/>
    <property type="match status" value="1"/>
</dbReference>
<reference evidence="5 6" key="1">
    <citation type="submission" date="2018-12" db="EMBL/GenBank/DDBJ databases">
        <title>The Draft Genome Sequence of the Soil Bacterium Pedobacter tournemirensis R1.</title>
        <authorList>
            <person name="He J."/>
        </authorList>
    </citation>
    <scope>NUCLEOTIDE SEQUENCE [LARGE SCALE GENOMIC DNA]</scope>
    <source>
        <strain evidence="5 6">R1</strain>
    </source>
</reference>
<proteinExistence type="inferred from homology"/>
<dbReference type="Gene3D" id="3.30.70.1890">
    <property type="match status" value="1"/>
</dbReference>
<dbReference type="GO" id="GO:0003723">
    <property type="term" value="F:RNA binding"/>
    <property type="evidence" value="ECO:0007669"/>
    <property type="project" value="UniProtKB-KW"/>
</dbReference>
<evidence type="ECO:0000256" key="3">
    <source>
        <dbReference type="ARBA" id="ARBA00023118"/>
    </source>
</evidence>
<comment type="similarity">
    <text evidence="1">Belongs to the CRISPR-associated protein Cas6/Cse3/CasE family.</text>
</comment>
<dbReference type="Pfam" id="PF01881">
    <property type="entry name" value="Cas_Cas6_C"/>
    <property type="match status" value="1"/>
</dbReference>